<evidence type="ECO:0000256" key="2">
    <source>
        <dbReference type="ARBA" id="ARBA00012980"/>
    </source>
</evidence>
<comment type="similarity">
    <text evidence="1 12">Belongs to the thymidylate kinase family.</text>
</comment>
<dbReference type="Pfam" id="PF02223">
    <property type="entry name" value="Thymidylate_kin"/>
    <property type="match status" value="1"/>
</dbReference>
<evidence type="ECO:0000313" key="15">
    <source>
        <dbReference type="Proteomes" id="UP000275394"/>
    </source>
</evidence>
<dbReference type="InterPro" id="IPR039430">
    <property type="entry name" value="Thymidylate_kin-like_dom"/>
</dbReference>
<keyword evidence="5 12" id="KW-0545">Nucleotide biosynthesis</keyword>
<dbReference type="SUPFAM" id="SSF52540">
    <property type="entry name" value="P-loop containing nucleoside triphosphate hydrolases"/>
    <property type="match status" value="1"/>
</dbReference>
<proteinExistence type="inferred from homology"/>
<organism evidence="14 15">
    <name type="scientific">Sinobacterium caligoides</name>
    <dbReference type="NCBI Taxonomy" id="933926"/>
    <lineage>
        <taxon>Bacteria</taxon>
        <taxon>Pseudomonadati</taxon>
        <taxon>Pseudomonadota</taxon>
        <taxon>Gammaproteobacteria</taxon>
        <taxon>Cellvibrionales</taxon>
        <taxon>Spongiibacteraceae</taxon>
        <taxon>Sinobacterium</taxon>
    </lineage>
</organism>
<dbReference type="GO" id="GO:0005829">
    <property type="term" value="C:cytosol"/>
    <property type="evidence" value="ECO:0007669"/>
    <property type="project" value="TreeGrafter"/>
</dbReference>
<keyword evidence="15" id="KW-1185">Reference proteome</keyword>
<evidence type="ECO:0000256" key="1">
    <source>
        <dbReference type="ARBA" id="ARBA00009776"/>
    </source>
</evidence>
<reference evidence="14 15" key="1">
    <citation type="submission" date="2018-11" db="EMBL/GenBank/DDBJ databases">
        <title>Genomic Encyclopedia of Type Strains, Phase IV (KMG-IV): sequencing the most valuable type-strain genomes for metagenomic binning, comparative biology and taxonomic classification.</title>
        <authorList>
            <person name="Goeker M."/>
        </authorList>
    </citation>
    <scope>NUCLEOTIDE SEQUENCE [LARGE SCALE GENOMIC DNA]</scope>
    <source>
        <strain evidence="14 15">DSM 100316</strain>
    </source>
</reference>
<protein>
    <recommendedName>
        <fullName evidence="3 12">Thymidylate kinase</fullName>
        <ecNumber evidence="2 12">2.7.4.9</ecNumber>
    </recommendedName>
    <alternativeName>
        <fullName evidence="9 12">dTMP kinase</fullName>
    </alternativeName>
</protein>
<dbReference type="HAMAP" id="MF_00165">
    <property type="entry name" value="Thymidylate_kinase"/>
    <property type="match status" value="1"/>
</dbReference>
<keyword evidence="8 12" id="KW-0067">ATP-binding</keyword>
<dbReference type="InterPro" id="IPR018094">
    <property type="entry name" value="Thymidylate_kinase"/>
</dbReference>
<evidence type="ECO:0000256" key="8">
    <source>
        <dbReference type="ARBA" id="ARBA00022840"/>
    </source>
</evidence>
<evidence type="ECO:0000256" key="3">
    <source>
        <dbReference type="ARBA" id="ARBA00017144"/>
    </source>
</evidence>
<evidence type="ECO:0000259" key="13">
    <source>
        <dbReference type="Pfam" id="PF02223"/>
    </source>
</evidence>
<comment type="caution">
    <text evidence="14">The sequence shown here is derived from an EMBL/GenBank/DDBJ whole genome shotgun (WGS) entry which is preliminary data.</text>
</comment>
<dbReference type="InterPro" id="IPR027417">
    <property type="entry name" value="P-loop_NTPase"/>
</dbReference>
<dbReference type="AlphaFoldDB" id="A0A3N2DJU5"/>
<dbReference type="GO" id="GO:0005524">
    <property type="term" value="F:ATP binding"/>
    <property type="evidence" value="ECO:0007669"/>
    <property type="project" value="UniProtKB-UniRule"/>
</dbReference>
<evidence type="ECO:0000256" key="7">
    <source>
        <dbReference type="ARBA" id="ARBA00022777"/>
    </source>
</evidence>
<evidence type="ECO:0000256" key="6">
    <source>
        <dbReference type="ARBA" id="ARBA00022741"/>
    </source>
</evidence>
<dbReference type="CDD" id="cd01672">
    <property type="entry name" value="TMPK"/>
    <property type="match status" value="1"/>
</dbReference>
<dbReference type="GO" id="GO:0004798">
    <property type="term" value="F:dTMP kinase activity"/>
    <property type="evidence" value="ECO:0007669"/>
    <property type="project" value="UniProtKB-UniRule"/>
</dbReference>
<comment type="function">
    <text evidence="11 12">Phosphorylation of dTMP to form dTDP in both de novo and salvage pathways of dTTP synthesis.</text>
</comment>
<accession>A0A3N2DJU5</accession>
<dbReference type="NCBIfam" id="TIGR00041">
    <property type="entry name" value="DTMP_kinase"/>
    <property type="match status" value="1"/>
</dbReference>
<keyword evidence="4 12" id="KW-0808">Transferase</keyword>
<dbReference type="Proteomes" id="UP000275394">
    <property type="component" value="Unassembled WGS sequence"/>
</dbReference>
<dbReference type="EMBL" id="RKHR01000005">
    <property type="protein sequence ID" value="ROS00056.1"/>
    <property type="molecule type" value="Genomic_DNA"/>
</dbReference>
<evidence type="ECO:0000256" key="5">
    <source>
        <dbReference type="ARBA" id="ARBA00022727"/>
    </source>
</evidence>
<evidence type="ECO:0000256" key="9">
    <source>
        <dbReference type="ARBA" id="ARBA00029962"/>
    </source>
</evidence>
<dbReference type="EC" id="2.7.4.9" evidence="2 12"/>
<dbReference type="FunFam" id="3.40.50.300:FF:000225">
    <property type="entry name" value="Thymidylate kinase"/>
    <property type="match status" value="1"/>
</dbReference>
<sequence>MTNEIMTNRKPFFITVEGGEGVGKTTNVAFIRQFLQHHEINHLHTREPGGTPLAEELREILLATRDESVGEMAELLMVFAARAQHLQQKILPALSSGKTVLCDRFTDATYAYQGCGRGLSIERIEQLEAMVQAGMQPDLTILLDLPVETGMARARARGELDRFESEHLAFFERVRAGYLARAAAEPERFSIIDASQDIASVQLQIESALLSFFSINIKHD</sequence>
<dbReference type="GO" id="GO:0006233">
    <property type="term" value="P:dTDP biosynthetic process"/>
    <property type="evidence" value="ECO:0007669"/>
    <property type="project" value="InterPro"/>
</dbReference>
<dbReference type="Gene3D" id="3.40.50.300">
    <property type="entry name" value="P-loop containing nucleotide triphosphate hydrolases"/>
    <property type="match status" value="1"/>
</dbReference>
<evidence type="ECO:0000256" key="10">
    <source>
        <dbReference type="ARBA" id="ARBA00048743"/>
    </source>
</evidence>
<comment type="catalytic activity">
    <reaction evidence="10 12">
        <text>dTMP + ATP = dTDP + ADP</text>
        <dbReference type="Rhea" id="RHEA:13517"/>
        <dbReference type="ChEBI" id="CHEBI:30616"/>
        <dbReference type="ChEBI" id="CHEBI:58369"/>
        <dbReference type="ChEBI" id="CHEBI:63528"/>
        <dbReference type="ChEBI" id="CHEBI:456216"/>
        <dbReference type="EC" id="2.7.4.9"/>
    </reaction>
</comment>
<evidence type="ECO:0000256" key="12">
    <source>
        <dbReference type="HAMAP-Rule" id="MF_00165"/>
    </source>
</evidence>
<feature type="domain" description="Thymidylate kinase-like" evidence="13">
    <location>
        <begin position="16"/>
        <end position="205"/>
    </location>
</feature>
<feature type="binding site" evidence="12">
    <location>
        <begin position="18"/>
        <end position="25"/>
    </location>
    <ligand>
        <name>ATP</name>
        <dbReference type="ChEBI" id="CHEBI:30616"/>
    </ligand>
</feature>
<keyword evidence="7 12" id="KW-0418">Kinase</keyword>
<dbReference type="GO" id="GO:0006235">
    <property type="term" value="P:dTTP biosynthetic process"/>
    <property type="evidence" value="ECO:0007669"/>
    <property type="project" value="UniProtKB-UniRule"/>
</dbReference>
<keyword evidence="6 12" id="KW-0547">Nucleotide-binding</keyword>
<evidence type="ECO:0000256" key="4">
    <source>
        <dbReference type="ARBA" id="ARBA00022679"/>
    </source>
</evidence>
<dbReference type="GO" id="GO:0006227">
    <property type="term" value="P:dUDP biosynthetic process"/>
    <property type="evidence" value="ECO:0007669"/>
    <property type="project" value="TreeGrafter"/>
</dbReference>
<gene>
    <name evidence="12" type="primary">tmk</name>
    <name evidence="14" type="ORF">EDC56_2690</name>
</gene>
<evidence type="ECO:0000256" key="11">
    <source>
        <dbReference type="ARBA" id="ARBA00057735"/>
    </source>
</evidence>
<dbReference type="PANTHER" id="PTHR10344">
    <property type="entry name" value="THYMIDYLATE KINASE"/>
    <property type="match status" value="1"/>
</dbReference>
<dbReference type="PANTHER" id="PTHR10344:SF4">
    <property type="entry name" value="UMP-CMP KINASE 2, MITOCHONDRIAL"/>
    <property type="match status" value="1"/>
</dbReference>
<evidence type="ECO:0000313" key="14">
    <source>
        <dbReference type="EMBL" id="ROS00056.1"/>
    </source>
</evidence>
<name>A0A3N2DJU5_9GAMM</name>